<sequence length="68" mass="7799">MGMIWCETLNTDLGINGYLEIILHGAPIGLITLQIMKEFYSDGSKLTFNFQIVLHSWCGRVTRRHVMD</sequence>
<evidence type="ECO:0000313" key="1">
    <source>
        <dbReference type="EMBL" id="KPL87563.1"/>
    </source>
</evidence>
<name>A0A0P6YQW8_9CHLR</name>
<organism evidence="1 2">
    <name type="scientific">Herpetosiphon geysericola</name>
    <dbReference type="NCBI Taxonomy" id="70996"/>
    <lineage>
        <taxon>Bacteria</taxon>
        <taxon>Bacillati</taxon>
        <taxon>Chloroflexota</taxon>
        <taxon>Chloroflexia</taxon>
        <taxon>Herpetosiphonales</taxon>
        <taxon>Herpetosiphonaceae</taxon>
        <taxon>Herpetosiphon</taxon>
    </lineage>
</organism>
<evidence type="ECO:0000313" key="2">
    <source>
        <dbReference type="Proteomes" id="UP000050277"/>
    </source>
</evidence>
<dbReference type="EMBL" id="LGKP01000018">
    <property type="protein sequence ID" value="KPL87563.1"/>
    <property type="molecule type" value="Genomic_DNA"/>
</dbReference>
<reference evidence="1 2" key="1">
    <citation type="submission" date="2015-07" db="EMBL/GenBank/DDBJ databases">
        <title>Whole genome sequence of Herpetosiphon geysericola DSM 7119.</title>
        <authorList>
            <person name="Hemp J."/>
            <person name="Ward L.M."/>
            <person name="Pace L.A."/>
            <person name="Fischer W.W."/>
        </authorList>
    </citation>
    <scope>NUCLEOTIDE SEQUENCE [LARGE SCALE GENOMIC DNA]</scope>
    <source>
        <strain evidence="1 2">DSM 7119</strain>
    </source>
</reference>
<keyword evidence="2" id="KW-1185">Reference proteome</keyword>
<comment type="caution">
    <text evidence="1">The sequence shown here is derived from an EMBL/GenBank/DDBJ whole genome shotgun (WGS) entry which is preliminary data.</text>
</comment>
<dbReference type="AlphaFoldDB" id="A0A0P6YQW8"/>
<protein>
    <submittedName>
        <fullName evidence="1">Uncharacterized protein</fullName>
    </submittedName>
</protein>
<accession>A0A0P6YQW8</accession>
<gene>
    <name evidence="1" type="ORF">SE18_10915</name>
</gene>
<dbReference type="Proteomes" id="UP000050277">
    <property type="component" value="Unassembled WGS sequence"/>
</dbReference>
<proteinExistence type="predicted"/>